<gene>
    <name evidence="4" type="ORF">TL16_g01799</name>
</gene>
<dbReference type="GO" id="GO:0003755">
    <property type="term" value="F:peptidyl-prolyl cis-trans isomerase activity"/>
    <property type="evidence" value="ECO:0007669"/>
    <property type="project" value="InterPro"/>
</dbReference>
<dbReference type="Pfam" id="PF00160">
    <property type="entry name" value="Pro_isomerase"/>
    <property type="match status" value="1"/>
</dbReference>
<evidence type="ECO:0000259" key="3">
    <source>
        <dbReference type="Pfam" id="PF00160"/>
    </source>
</evidence>
<reference evidence="5" key="1">
    <citation type="journal article" date="2023" name="Commun. Biol.">
        <title>Genome analysis of Parmales, the sister group of diatoms, reveals the evolutionary specialization of diatoms from phago-mixotrophs to photoautotrophs.</title>
        <authorList>
            <person name="Ban H."/>
            <person name="Sato S."/>
            <person name="Yoshikawa S."/>
            <person name="Yamada K."/>
            <person name="Nakamura Y."/>
            <person name="Ichinomiya M."/>
            <person name="Sato N."/>
            <person name="Blanc-Mathieu R."/>
            <person name="Endo H."/>
            <person name="Kuwata A."/>
            <person name="Ogata H."/>
        </authorList>
    </citation>
    <scope>NUCLEOTIDE SEQUENCE [LARGE SCALE GENOMIC DNA]</scope>
</reference>
<keyword evidence="2" id="KW-0732">Signal</keyword>
<dbReference type="InterPro" id="IPR029000">
    <property type="entry name" value="Cyclophilin-like_dom_sf"/>
</dbReference>
<dbReference type="InterPro" id="IPR002130">
    <property type="entry name" value="Cyclophilin-type_PPIase_dom"/>
</dbReference>
<feature type="domain" description="PPIase cyclophilin-type" evidence="3">
    <location>
        <begin position="93"/>
        <end position="234"/>
    </location>
</feature>
<organism evidence="4 5">
    <name type="scientific">Triparma laevis f. inornata</name>
    <dbReference type="NCBI Taxonomy" id="1714386"/>
    <lineage>
        <taxon>Eukaryota</taxon>
        <taxon>Sar</taxon>
        <taxon>Stramenopiles</taxon>
        <taxon>Ochrophyta</taxon>
        <taxon>Bolidophyceae</taxon>
        <taxon>Parmales</taxon>
        <taxon>Triparmaceae</taxon>
        <taxon>Triparma</taxon>
    </lineage>
</organism>
<dbReference type="Proteomes" id="UP001162640">
    <property type="component" value="Unassembled WGS sequence"/>
</dbReference>
<name>A0A9W6ZML5_9STRA</name>
<dbReference type="EMBL" id="BLQM01000042">
    <property type="protein sequence ID" value="GMH55021.1"/>
    <property type="molecule type" value="Genomic_DNA"/>
</dbReference>
<dbReference type="Gene3D" id="2.40.100.10">
    <property type="entry name" value="Cyclophilin-like"/>
    <property type="match status" value="1"/>
</dbReference>
<feature type="compositionally biased region" description="Low complexity" evidence="1">
    <location>
        <begin position="25"/>
        <end position="42"/>
    </location>
</feature>
<feature type="region of interest" description="Disordered" evidence="1">
    <location>
        <begin position="25"/>
        <end position="50"/>
    </location>
</feature>
<accession>A0A9W6ZML5</accession>
<sequence>MKATVLTTLLLLTLFLVMTIASDLVSPSTSSPLSVDSSNNNNKRNDDDVIEAAMRDSSPDEYGEEEEEDSDLSEFYVKFTVESMTGDKDGLIEEFVVKVIPSWAPRSAERFYDLVTRKFYDNTRFFWHLNSDDDMQGHRTHFGLKKGKAQKKWDKRSIPSEPLGIMSNLRTTLAFYFNPQQKERTKEGWRFRHTHIFINREDAGSQIDHLFVPFAYVYQGMKVVDELGIGWAHEYNNKVRLHTLKKKGMEYIEEKFPKCTTLIKAEVIEEEELLEGVEIEEMPVFDKFGKEEYDEL</sequence>
<evidence type="ECO:0000313" key="4">
    <source>
        <dbReference type="EMBL" id="GMH55021.1"/>
    </source>
</evidence>
<proteinExistence type="predicted"/>
<protein>
    <recommendedName>
        <fullName evidence="3">PPIase cyclophilin-type domain-containing protein</fullName>
    </recommendedName>
</protein>
<feature type="signal peptide" evidence="2">
    <location>
        <begin position="1"/>
        <end position="21"/>
    </location>
</feature>
<comment type="caution">
    <text evidence="4">The sequence shown here is derived from an EMBL/GenBank/DDBJ whole genome shotgun (WGS) entry which is preliminary data.</text>
</comment>
<dbReference type="AlphaFoldDB" id="A0A9W6ZML5"/>
<feature type="chain" id="PRO_5040756230" description="PPIase cyclophilin-type domain-containing protein" evidence="2">
    <location>
        <begin position="22"/>
        <end position="296"/>
    </location>
</feature>
<evidence type="ECO:0000256" key="2">
    <source>
        <dbReference type="SAM" id="SignalP"/>
    </source>
</evidence>
<evidence type="ECO:0000256" key="1">
    <source>
        <dbReference type="SAM" id="MobiDB-lite"/>
    </source>
</evidence>
<dbReference type="SUPFAM" id="SSF50891">
    <property type="entry name" value="Cyclophilin-like"/>
    <property type="match status" value="1"/>
</dbReference>
<evidence type="ECO:0000313" key="5">
    <source>
        <dbReference type="Proteomes" id="UP001162640"/>
    </source>
</evidence>